<dbReference type="PATRIC" id="fig|797515.3.peg.2643"/>
<dbReference type="STRING" id="797515.HMPREF9103_02897"/>
<dbReference type="Proteomes" id="UP000004625">
    <property type="component" value="Unassembled WGS sequence"/>
</dbReference>
<organism evidence="1 2">
    <name type="scientific">Lentilactobacillus parafarraginis F0439</name>
    <dbReference type="NCBI Taxonomy" id="797515"/>
    <lineage>
        <taxon>Bacteria</taxon>
        <taxon>Bacillati</taxon>
        <taxon>Bacillota</taxon>
        <taxon>Bacilli</taxon>
        <taxon>Lactobacillales</taxon>
        <taxon>Lactobacillaceae</taxon>
        <taxon>Lentilactobacillus</taxon>
    </lineage>
</organism>
<dbReference type="EMBL" id="AGEY01000197">
    <property type="protein sequence ID" value="EHL95697.1"/>
    <property type="molecule type" value="Genomic_DNA"/>
</dbReference>
<accession>G9ZSY0</accession>
<keyword evidence="2" id="KW-1185">Reference proteome</keyword>
<gene>
    <name evidence="1" type="ORF">HMPREF9103_02897</name>
</gene>
<protein>
    <submittedName>
        <fullName evidence="1">Uncharacterized protein</fullName>
    </submittedName>
</protein>
<evidence type="ECO:0000313" key="2">
    <source>
        <dbReference type="Proteomes" id="UP000004625"/>
    </source>
</evidence>
<dbReference type="RefSeq" id="WP_008215051.1">
    <property type="nucleotide sequence ID" value="NZ_JH415059.1"/>
</dbReference>
<reference evidence="1 2" key="1">
    <citation type="submission" date="2011-09" db="EMBL/GenBank/DDBJ databases">
        <authorList>
            <person name="Weinstock G."/>
            <person name="Sodergren E."/>
            <person name="Clifton S."/>
            <person name="Fulton L."/>
            <person name="Fulton B."/>
            <person name="Courtney L."/>
            <person name="Fronick C."/>
            <person name="Harrison M."/>
            <person name="Strong C."/>
            <person name="Farmer C."/>
            <person name="Delahaunty K."/>
            <person name="Markovic C."/>
            <person name="Hall O."/>
            <person name="Minx P."/>
            <person name="Tomlinson C."/>
            <person name="Mitreva M."/>
            <person name="Hou S."/>
            <person name="Chen J."/>
            <person name="Wollam A."/>
            <person name="Pepin K.H."/>
            <person name="Johnson M."/>
            <person name="Bhonagiri V."/>
            <person name="Zhang X."/>
            <person name="Suruliraj S."/>
            <person name="Warren W."/>
            <person name="Chinwalla A."/>
            <person name="Mardis E.R."/>
            <person name="Wilson R.K."/>
        </authorList>
    </citation>
    <scope>NUCLEOTIDE SEQUENCE [LARGE SCALE GENOMIC DNA]</scope>
    <source>
        <strain evidence="1 2">F0439</strain>
    </source>
</reference>
<dbReference type="HOGENOM" id="CLU_2825707_0_0_9"/>
<dbReference type="AlphaFoldDB" id="G9ZSY0"/>
<proteinExistence type="predicted"/>
<name>G9ZSY0_9LACO</name>
<comment type="caution">
    <text evidence="1">The sequence shown here is derived from an EMBL/GenBank/DDBJ whole genome shotgun (WGS) entry which is preliminary data.</text>
</comment>
<evidence type="ECO:0000313" key="1">
    <source>
        <dbReference type="EMBL" id="EHL95697.1"/>
    </source>
</evidence>
<sequence length="66" mass="7141">MAVFSAYNHDQLIEFLKENAPHAEIHVDDDVSAKHSANGKAQDMISGQILAYVAVGDVDDAGSTRR</sequence>